<evidence type="ECO:0000313" key="1">
    <source>
        <dbReference type="EMBL" id="MFD2672648.1"/>
    </source>
</evidence>
<keyword evidence="2" id="KW-1185">Reference proteome</keyword>
<protein>
    <submittedName>
        <fullName evidence="1">Uncharacterized protein</fullName>
    </submittedName>
</protein>
<proteinExistence type="predicted"/>
<evidence type="ECO:0000313" key="2">
    <source>
        <dbReference type="Proteomes" id="UP001597497"/>
    </source>
</evidence>
<name>A0ABW5RCA6_9BACL</name>
<gene>
    <name evidence="1" type="ORF">ACFSUC_13860</name>
</gene>
<organism evidence="1 2">
    <name type="scientific">Marinicrinis sediminis</name>
    <dbReference type="NCBI Taxonomy" id="1652465"/>
    <lineage>
        <taxon>Bacteria</taxon>
        <taxon>Bacillati</taxon>
        <taxon>Bacillota</taxon>
        <taxon>Bacilli</taxon>
        <taxon>Bacillales</taxon>
        <taxon>Paenibacillaceae</taxon>
    </lineage>
</organism>
<accession>A0ABW5RCA6</accession>
<dbReference type="RefSeq" id="WP_379930214.1">
    <property type="nucleotide sequence ID" value="NZ_JBHUMM010000043.1"/>
</dbReference>
<reference evidence="2" key="1">
    <citation type="journal article" date="2019" name="Int. J. Syst. Evol. Microbiol.">
        <title>The Global Catalogue of Microorganisms (GCM) 10K type strain sequencing project: providing services to taxonomists for standard genome sequencing and annotation.</title>
        <authorList>
            <consortium name="The Broad Institute Genomics Platform"/>
            <consortium name="The Broad Institute Genome Sequencing Center for Infectious Disease"/>
            <person name="Wu L."/>
            <person name="Ma J."/>
        </authorList>
    </citation>
    <scope>NUCLEOTIDE SEQUENCE [LARGE SCALE GENOMIC DNA]</scope>
    <source>
        <strain evidence="2">KCTC 33676</strain>
    </source>
</reference>
<sequence length="192" mass="22541">MTDRHSGSDSEISIDDFRAQIKLALLDHPDLVFDEMIRIQILPPHIPDWLSFLKEWAGVLVTMEQHVTEAYQSKQLDEQAYEFSRRSYRLGMHTINQLFEDLQAFHQEQEQKGTAEAYLYRMNAADCYFIPAYLDDYSQQQKLVRPMAEAYIQAILTGFREEGDESAEKRLLHLQLLMQEYLTHLHVFAKPS</sequence>
<dbReference type="Proteomes" id="UP001597497">
    <property type="component" value="Unassembled WGS sequence"/>
</dbReference>
<dbReference type="EMBL" id="JBHUMM010000043">
    <property type="protein sequence ID" value="MFD2672648.1"/>
    <property type="molecule type" value="Genomic_DNA"/>
</dbReference>
<comment type="caution">
    <text evidence="1">The sequence shown here is derived from an EMBL/GenBank/DDBJ whole genome shotgun (WGS) entry which is preliminary data.</text>
</comment>